<dbReference type="Proteomes" id="UP000288716">
    <property type="component" value="Unassembled WGS sequence"/>
</dbReference>
<dbReference type="Gene3D" id="3.40.50.150">
    <property type="entry name" value="Vaccinia Virus protein VP39"/>
    <property type="match status" value="1"/>
</dbReference>
<comment type="caution">
    <text evidence="9">The sequence shown here is derived from an EMBL/GenBank/DDBJ whole genome shotgun (WGS) entry which is preliminary data.</text>
</comment>
<accession>A0A443QE00</accession>
<sequence length="174" mass="19814">MQACHSKLLETIKTGKCYFEEIYGLKVYDWLKCKPESMETFVYGMQEYNDALGSKLVELYDFSHFNRIIDVGGGQGWLMSKILKIAPNAKGTVHDQAIVVEKAYENEFVSDVRDQISFVGGNFMENVPSGGDCYILQNIIVDYDDENAMKLLRNIAENMDENTKLVIIKQTLDT</sequence>
<proteinExistence type="predicted"/>
<evidence type="ECO:0000256" key="2">
    <source>
        <dbReference type="ARBA" id="ARBA00022679"/>
    </source>
</evidence>
<keyword evidence="1 9" id="KW-0489">Methyltransferase</keyword>
<feature type="non-terminal residue" evidence="9">
    <location>
        <position position="174"/>
    </location>
</feature>
<gene>
    <name evidence="9" type="ORF">B4U80_12639</name>
</gene>
<dbReference type="VEuPathDB" id="VectorBase:LDEU014408"/>
<evidence type="ECO:0000256" key="7">
    <source>
        <dbReference type="ARBA" id="ARBA00043054"/>
    </source>
</evidence>
<evidence type="ECO:0000313" key="10">
    <source>
        <dbReference type="Proteomes" id="UP000288716"/>
    </source>
</evidence>
<evidence type="ECO:0000259" key="8">
    <source>
        <dbReference type="Pfam" id="PF00891"/>
    </source>
</evidence>
<keyword evidence="2 9" id="KW-0808">Transferase</keyword>
<protein>
    <recommendedName>
        <fullName evidence="6">Acetylserotonin O-methyltransferase</fullName>
        <ecNumber evidence="5">2.1.1.4</ecNumber>
    </recommendedName>
    <alternativeName>
        <fullName evidence="7">Hydroxyindole O-methyltransferase</fullName>
    </alternativeName>
</protein>
<keyword evidence="3" id="KW-0949">S-adenosyl-L-methionine</keyword>
<dbReference type="GO" id="GO:0032259">
    <property type="term" value="P:methylation"/>
    <property type="evidence" value="ECO:0007669"/>
    <property type="project" value="UniProtKB-KW"/>
</dbReference>
<evidence type="ECO:0000256" key="1">
    <source>
        <dbReference type="ARBA" id="ARBA00022603"/>
    </source>
</evidence>
<evidence type="ECO:0000256" key="3">
    <source>
        <dbReference type="ARBA" id="ARBA00022691"/>
    </source>
</evidence>
<name>A0A443QE00_9ACAR</name>
<organism evidence="9 10">
    <name type="scientific">Leptotrombidium deliense</name>
    <dbReference type="NCBI Taxonomy" id="299467"/>
    <lineage>
        <taxon>Eukaryota</taxon>
        <taxon>Metazoa</taxon>
        <taxon>Ecdysozoa</taxon>
        <taxon>Arthropoda</taxon>
        <taxon>Chelicerata</taxon>
        <taxon>Arachnida</taxon>
        <taxon>Acari</taxon>
        <taxon>Acariformes</taxon>
        <taxon>Trombidiformes</taxon>
        <taxon>Prostigmata</taxon>
        <taxon>Anystina</taxon>
        <taxon>Parasitengona</taxon>
        <taxon>Trombiculoidea</taxon>
        <taxon>Trombiculidae</taxon>
        <taxon>Leptotrombidium</taxon>
    </lineage>
</organism>
<reference evidence="9 10" key="1">
    <citation type="journal article" date="2018" name="Gigascience">
        <title>Genomes of trombidid mites reveal novel predicted allergens and laterally-transferred genes associated with secondary metabolism.</title>
        <authorList>
            <person name="Dong X."/>
            <person name="Chaisiri K."/>
            <person name="Xia D."/>
            <person name="Armstrong S.D."/>
            <person name="Fang Y."/>
            <person name="Donnelly M.J."/>
            <person name="Kadowaki T."/>
            <person name="McGarry J.W."/>
            <person name="Darby A.C."/>
            <person name="Makepeace B.L."/>
        </authorList>
    </citation>
    <scope>NUCLEOTIDE SEQUENCE [LARGE SCALE GENOMIC DNA]</scope>
    <source>
        <strain evidence="9">UoL-UT</strain>
    </source>
</reference>
<evidence type="ECO:0000313" key="9">
    <source>
        <dbReference type="EMBL" id="RWS01230.1"/>
    </source>
</evidence>
<feature type="domain" description="O-methyltransferase C-terminal" evidence="8">
    <location>
        <begin position="7"/>
        <end position="173"/>
    </location>
</feature>
<dbReference type="EC" id="2.1.1.4" evidence="5"/>
<dbReference type="GO" id="GO:0017096">
    <property type="term" value="F:acetylserotonin O-methyltransferase activity"/>
    <property type="evidence" value="ECO:0007669"/>
    <property type="project" value="UniProtKB-EC"/>
</dbReference>
<dbReference type="SUPFAM" id="SSF53335">
    <property type="entry name" value="S-adenosyl-L-methionine-dependent methyltransferases"/>
    <property type="match status" value="1"/>
</dbReference>
<dbReference type="EMBL" id="NCKV01058012">
    <property type="protein sequence ID" value="RWS01230.1"/>
    <property type="molecule type" value="Genomic_DNA"/>
</dbReference>
<dbReference type="AlphaFoldDB" id="A0A443QE00"/>
<dbReference type="Gene3D" id="1.10.287.1350">
    <property type="match status" value="1"/>
</dbReference>
<dbReference type="InterPro" id="IPR029063">
    <property type="entry name" value="SAM-dependent_MTases_sf"/>
</dbReference>
<dbReference type="OrthoDB" id="1606438at2759"/>
<dbReference type="PROSITE" id="PS51683">
    <property type="entry name" value="SAM_OMT_II"/>
    <property type="match status" value="1"/>
</dbReference>
<evidence type="ECO:0000256" key="6">
    <source>
        <dbReference type="ARBA" id="ARBA00040730"/>
    </source>
</evidence>
<keyword evidence="10" id="KW-1185">Reference proteome</keyword>
<dbReference type="InterPro" id="IPR016461">
    <property type="entry name" value="COMT-like"/>
</dbReference>
<dbReference type="InterPro" id="IPR001077">
    <property type="entry name" value="COMT_C"/>
</dbReference>
<evidence type="ECO:0000256" key="4">
    <source>
        <dbReference type="ARBA" id="ARBA00037645"/>
    </source>
</evidence>
<dbReference type="PANTHER" id="PTHR43712:SF2">
    <property type="entry name" value="O-METHYLTRANSFERASE CICE"/>
    <property type="match status" value="1"/>
</dbReference>
<dbReference type="Pfam" id="PF00891">
    <property type="entry name" value="Methyltransf_2"/>
    <property type="match status" value="1"/>
</dbReference>
<dbReference type="PANTHER" id="PTHR43712">
    <property type="entry name" value="PUTATIVE (AFU_ORTHOLOGUE AFUA_4G14580)-RELATED"/>
    <property type="match status" value="1"/>
</dbReference>
<evidence type="ECO:0000256" key="5">
    <source>
        <dbReference type="ARBA" id="ARBA00039116"/>
    </source>
</evidence>
<dbReference type="STRING" id="299467.A0A443QE00"/>
<comment type="function">
    <text evidence="4">Catalyzes the transfer of a methyl group onto N-acetylserotonin, producing melatonin (N-acetyl-5-methoxytryptamine).</text>
</comment>